<dbReference type="Proteomes" id="UP001597231">
    <property type="component" value="Unassembled WGS sequence"/>
</dbReference>
<name>A0ABW3TZU4_9BACL</name>
<proteinExistence type="predicted"/>
<keyword evidence="2" id="KW-1185">Reference proteome</keyword>
<reference evidence="2" key="1">
    <citation type="journal article" date="2019" name="Int. J. Syst. Evol. Microbiol.">
        <title>The Global Catalogue of Microorganisms (GCM) 10K type strain sequencing project: providing services to taxonomists for standard genome sequencing and annotation.</title>
        <authorList>
            <consortium name="The Broad Institute Genomics Platform"/>
            <consortium name="The Broad Institute Genome Sequencing Center for Infectious Disease"/>
            <person name="Wu L."/>
            <person name="Ma J."/>
        </authorList>
    </citation>
    <scope>NUCLEOTIDE SEQUENCE [LARGE SCALE GENOMIC DNA]</scope>
    <source>
        <strain evidence="2">CCUG 53915</strain>
    </source>
</reference>
<evidence type="ECO:0000313" key="2">
    <source>
        <dbReference type="Proteomes" id="UP001597231"/>
    </source>
</evidence>
<evidence type="ECO:0000313" key="1">
    <source>
        <dbReference type="EMBL" id="MFD1206361.1"/>
    </source>
</evidence>
<organism evidence="1 2">
    <name type="scientific">Sporosarcina contaminans</name>
    <dbReference type="NCBI Taxonomy" id="633403"/>
    <lineage>
        <taxon>Bacteria</taxon>
        <taxon>Bacillati</taxon>
        <taxon>Bacillota</taxon>
        <taxon>Bacilli</taxon>
        <taxon>Bacillales</taxon>
        <taxon>Caryophanaceae</taxon>
        <taxon>Sporosarcina</taxon>
    </lineage>
</organism>
<dbReference type="RefSeq" id="WP_336822273.1">
    <property type="nucleotide sequence ID" value="NZ_JBHTLT010000121.1"/>
</dbReference>
<sequence>MELFLDFLKEVLKGIIRVTSGHYFQMKFLEERKTTPRRHKQKGGFQNKK</sequence>
<gene>
    <name evidence="1" type="ORF">ACFQ38_14790</name>
</gene>
<accession>A0ABW3TZU4</accession>
<protein>
    <submittedName>
        <fullName evidence="1">Uncharacterized protein</fullName>
    </submittedName>
</protein>
<comment type="caution">
    <text evidence="1">The sequence shown here is derived from an EMBL/GenBank/DDBJ whole genome shotgun (WGS) entry which is preliminary data.</text>
</comment>
<dbReference type="EMBL" id="JBHTLT010000121">
    <property type="protein sequence ID" value="MFD1206361.1"/>
    <property type="molecule type" value="Genomic_DNA"/>
</dbReference>